<evidence type="ECO:0000313" key="9">
    <source>
        <dbReference type="Proteomes" id="UP000541610"/>
    </source>
</evidence>
<dbReference type="PANTHER" id="PTHR14978">
    <property type="entry name" value="BETA-CATENIN-LIKE PROTEIN 1 NUCLEAR ASSOCIATED PROTEIN"/>
    <property type="match status" value="1"/>
</dbReference>
<evidence type="ECO:0000256" key="5">
    <source>
        <dbReference type="ARBA" id="ARBA00023242"/>
    </source>
</evidence>
<reference evidence="8 9" key="1">
    <citation type="submission" date="2020-04" db="EMBL/GenBank/DDBJ databases">
        <title>Perkinsus olseni comparative genomics.</title>
        <authorList>
            <person name="Bogema D.R."/>
        </authorList>
    </citation>
    <scope>NUCLEOTIDE SEQUENCE [LARGE SCALE GENOMIC DNA]</scope>
    <source>
        <strain evidence="8">00978-12</strain>
    </source>
</reference>
<evidence type="ECO:0000313" key="8">
    <source>
        <dbReference type="EMBL" id="KAF4693859.1"/>
    </source>
</evidence>
<evidence type="ECO:0000256" key="4">
    <source>
        <dbReference type="ARBA" id="ARBA00023054"/>
    </source>
</evidence>
<sequence>MATSYDPKDLDNLPATLTADDIQELIKNNEQTEVESLDAEGCTALVRKVASLVKENQRLRIKHSDDPTKFLESEVSLAEEIRRLTELAVNPAELVLRYPAFIAAHGGRVVVGLLQHANVDICAEALAVLSDLTEPEVMADCEDKVAGDFVESLVTDAKLPSIYIETLWRIYREQGEQGENSEEESGAANDAAGKMEDAQQATTNCLQTIENLFEIWPAKTVPEFCTGRFVEWLVTVIKEADSNRRYNALFASELLSLLLQQCPSPSQTVPQMVDRRSLDRLLRVTNMYRHSDPKESSENELLENVFDALVLVVPVSPDGIRAVSRSPTDGKRVKLLSQGAGKRLAARLSLRVLEAALRDHQENCKLFVEQMGLKSIFGLLAHRKATDAEMETTVNIIYHLLHNTKGSEAARVLNKFTEGSFSKIDVLAKLREDTRRHLERRLAAYDEEGEERKAVAEEEDEDEIEQDPKEARYVFALGNGLSQLQLIDLCLLLLCHNSGNKALTEHLCRAVQGMTGSIREVIAQYTDELEDSEKGRTKDLMEMVTGLERRCEKLAKTAKANRHDDGEDSGRPEAKRAKV</sequence>
<comment type="subcellular location">
    <subcellularLocation>
        <location evidence="1">Nucleus</location>
    </subcellularLocation>
</comment>
<organism evidence="8 9">
    <name type="scientific">Perkinsus olseni</name>
    <name type="common">Perkinsus atlanticus</name>
    <dbReference type="NCBI Taxonomy" id="32597"/>
    <lineage>
        <taxon>Eukaryota</taxon>
        <taxon>Sar</taxon>
        <taxon>Alveolata</taxon>
        <taxon>Perkinsozoa</taxon>
        <taxon>Perkinsea</taxon>
        <taxon>Perkinsida</taxon>
        <taxon>Perkinsidae</taxon>
        <taxon>Perkinsus</taxon>
    </lineage>
</organism>
<proteinExistence type="predicted"/>
<evidence type="ECO:0000256" key="2">
    <source>
        <dbReference type="ARBA" id="ARBA00022553"/>
    </source>
</evidence>
<evidence type="ECO:0000256" key="6">
    <source>
        <dbReference type="SAM" id="MobiDB-lite"/>
    </source>
</evidence>
<gene>
    <name evidence="8" type="primary">CTNNBL1_3</name>
    <name evidence="8" type="ORF">FOZ60_009998</name>
</gene>
<dbReference type="SMART" id="SM01156">
    <property type="entry name" value="DUF1716"/>
    <property type="match status" value="1"/>
</dbReference>
<evidence type="ECO:0000256" key="3">
    <source>
        <dbReference type="ARBA" id="ARBA00022737"/>
    </source>
</evidence>
<dbReference type="Proteomes" id="UP000541610">
    <property type="component" value="Unassembled WGS sequence"/>
</dbReference>
<feature type="domain" description="Beta-catenin-like protein 1 N-terminal" evidence="7">
    <location>
        <begin position="15"/>
        <end position="126"/>
    </location>
</feature>
<feature type="region of interest" description="Disordered" evidence="6">
    <location>
        <begin position="555"/>
        <end position="579"/>
    </location>
</feature>
<dbReference type="InterPro" id="IPR039678">
    <property type="entry name" value="CTNNBL1"/>
</dbReference>
<feature type="region of interest" description="Disordered" evidence="6">
    <location>
        <begin position="175"/>
        <end position="196"/>
    </location>
</feature>
<evidence type="ECO:0000256" key="1">
    <source>
        <dbReference type="ARBA" id="ARBA00004123"/>
    </source>
</evidence>
<dbReference type="InterPro" id="IPR011989">
    <property type="entry name" value="ARM-like"/>
</dbReference>
<dbReference type="InterPro" id="IPR013180">
    <property type="entry name" value="CTNNBL1_N"/>
</dbReference>
<keyword evidence="4" id="KW-0175">Coiled coil</keyword>
<dbReference type="OrthoDB" id="1898821at2759"/>
<evidence type="ECO:0000259" key="7">
    <source>
        <dbReference type="SMART" id="SM01156"/>
    </source>
</evidence>
<name>A0A7J6PCH0_PEROL</name>
<dbReference type="Gene3D" id="1.25.10.10">
    <property type="entry name" value="Leucine-rich Repeat Variant"/>
    <property type="match status" value="1"/>
</dbReference>
<dbReference type="InterPro" id="IPR016024">
    <property type="entry name" value="ARM-type_fold"/>
</dbReference>
<dbReference type="EMBL" id="JABANP010000040">
    <property type="protein sequence ID" value="KAF4693859.1"/>
    <property type="molecule type" value="Genomic_DNA"/>
</dbReference>
<accession>A0A7J6PCH0</accession>
<protein>
    <submittedName>
        <fullName evidence="8">Beta-catenin-like protein 1</fullName>
    </submittedName>
</protein>
<dbReference type="SUPFAM" id="SSF48371">
    <property type="entry name" value="ARM repeat"/>
    <property type="match status" value="1"/>
</dbReference>
<comment type="caution">
    <text evidence="8">The sequence shown here is derived from an EMBL/GenBank/DDBJ whole genome shotgun (WGS) entry which is preliminary data.</text>
</comment>
<dbReference type="Pfam" id="PF08216">
    <property type="entry name" value="CTNNBL"/>
    <property type="match status" value="1"/>
</dbReference>
<keyword evidence="3" id="KW-0677">Repeat</keyword>
<keyword evidence="5" id="KW-0539">Nucleus</keyword>
<dbReference type="AlphaFoldDB" id="A0A7J6PCH0"/>
<keyword evidence="2" id="KW-0597">Phosphoprotein</keyword>
<dbReference type="PANTHER" id="PTHR14978:SF0">
    <property type="entry name" value="BETA-CATENIN-LIKE PROTEIN 1"/>
    <property type="match status" value="1"/>
</dbReference>
<dbReference type="GO" id="GO:0005681">
    <property type="term" value="C:spliceosomal complex"/>
    <property type="evidence" value="ECO:0007669"/>
    <property type="project" value="TreeGrafter"/>
</dbReference>